<keyword evidence="5" id="KW-0378">Hydrolase</keyword>
<keyword evidence="6" id="KW-0862">Zinc</keyword>
<dbReference type="KEGG" id="rmar:GBA65_12335"/>
<evidence type="ECO:0000313" key="11">
    <source>
        <dbReference type="Proteomes" id="UP000502706"/>
    </source>
</evidence>
<feature type="region of interest" description="Disordered" evidence="8">
    <location>
        <begin position="275"/>
        <end position="300"/>
    </location>
</feature>
<keyword evidence="4" id="KW-0227">DNA damage</keyword>
<keyword evidence="3" id="KW-0479">Metal-binding</keyword>
<dbReference type="InterPro" id="IPR013022">
    <property type="entry name" value="Xyl_isomerase-like_TIM-brl"/>
</dbReference>
<evidence type="ECO:0000256" key="6">
    <source>
        <dbReference type="ARBA" id="ARBA00022833"/>
    </source>
</evidence>
<evidence type="ECO:0000256" key="4">
    <source>
        <dbReference type="ARBA" id="ARBA00022763"/>
    </source>
</evidence>
<dbReference type="EMBL" id="CP045121">
    <property type="protein sequence ID" value="QIN79177.1"/>
    <property type="molecule type" value="Genomic_DNA"/>
</dbReference>
<comment type="similarity">
    <text evidence="2">Belongs to the AP endonuclease 2 family.</text>
</comment>
<dbReference type="Pfam" id="PF01261">
    <property type="entry name" value="AP_endonuc_2"/>
    <property type="match status" value="1"/>
</dbReference>
<evidence type="ECO:0000256" key="2">
    <source>
        <dbReference type="ARBA" id="ARBA00005340"/>
    </source>
</evidence>
<evidence type="ECO:0000256" key="5">
    <source>
        <dbReference type="ARBA" id="ARBA00022801"/>
    </source>
</evidence>
<evidence type="ECO:0000256" key="8">
    <source>
        <dbReference type="SAM" id="MobiDB-lite"/>
    </source>
</evidence>
<dbReference type="GO" id="GO:0006284">
    <property type="term" value="P:base-excision repair"/>
    <property type="evidence" value="ECO:0007669"/>
    <property type="project" value="TreeGrafter"/>
</dbReference>
<dbReference type="GO" id="GO:0003677">
    <property type="term" value="F:DNA binding"/>
    <property type="evidence" value="ECO:0007669"/>
    <property type="project" value="InterPro"/>
</dbReference>
<dbReference type="InterPro" id="IPR001719">
    <property type="entry name" value="AP_endonuc_2"/>
</dbReference>
<feature type="compositionally biased region" description="Low complexity" evidence="8">
    <location>
        <begin position="278"/>
        <end position="291"/>
    </location>
</feature>
<name>A0A6G8PYF8_9ACTN</name>
<organism evidence="10 11">
    <name type="scientific">Rubrobacter marinus</name>
    <dbReference type="NCBI Taxonomy" id="2653852"/>
    <lineage>
        <taxon>Bacteria</taxon>
        <taxon>Bacillati</taxon>
        <taxon>Actinomycetota</taxon>
        <taxon>Rubrobacteria</taxon>
        <taxon>Rubrobacterales</taxon>
        <taxon>Rubrobacteraceae</taxon>
        <taxon>Rubrobacter</taxon>
    </lineage>
</organism>
<dbReference type="GO" id="GO:0008081">
    <property type="term" value="F:phosphoric diester hydrolase activity"/>
    <property type="evidence" value="ECO:0007669"/>
    <property type="project" value="TreeGrafter"/>
</dbReference>
<dbReference type="PROSITE" id="PS00729">
    <property type="entry name" value="AP_NUCLEASE_F2_1"/>
    <property type="match status" value="1"/>
</dbReference>
<keyword evidence="11" id="KW-1185">Reference proteome</keyword>
<evidence type="ECO:0000256" key="1">
    <source>
        <dbReference type="ARBA" id="ARBA00001947"/>
    </source>
</evidence>
<dbReference type="SMART" id="SM00518">
    <property type="entry name" value="AP2Ec"/>
    <property type="match status" value="1"/>
</dbReference>
<dbReference type="AlphaFoldDB" id="A0A6G8PYF8"/>
<evidence type="ECO:0000256" key="7">
    <source>
        <dbReference type="ARBA" id="ARBA00023204"/>
    </source>
</evidence>
<dbReference type="Gene3D" id="3.20.20.150">
    <property type="entry name" value="Divalent-metal-dependent TIM barrel enzymes"/>
    <property type="match status" value="2"/>
</dbReference>
<dbReference type="GO" id="GO:0008270">
    <property type="term" value="F:zinc ion binding"/>
    <property type="evidence" value="ECO:0007669"/>
    <property type="project" value="InterPro"/>
</dbReference>
<reference evidence="10 11" key="1">
    <citation type="submission" date="2019-10" db="EMBL/GenBank/DDBJ databases">
        <title>Rubrobacter sp nov SCSIO 52915 isolated from a deep-sea sediment in the South China Sea.</title>
        <authorList>
            <person name="Chen R.W."/>
        </authorList>
    </citation>
    <scope>NUCLEOTIDE SEQUENCE [LARGE SCALE GENOMIC DNA]</scope>
    <source>
        <strain evidence="10 11">SCSIO 52915</strain>
    </source>
</reference>
<comment type="cofactor">
    <cofactor evidence="1">
        <name>Zn(2+)</name>
        <dbReference type="ChEBI" id="CHEBI:29105"/>
    </cofactor>
</comment>
<accession>A0A6G8PYF8</accession>
<dbReference type="PANTHER" id="PTHR21445">
    <property type="entry name" value="ENDONUCLEASE IV ENDODEOXYRIBONUCLEASE IV"/>
    <property type="match status" value="1"/>
</dbReference>
<dbReference type="InterPro" id="IPR036237">
    <property type="entry name" value="Xyl_isomerase-like_sf"/>
</dbReference>
<keyword evidence="7" id="KW-0234">DNA repair</keyword>
<dbReference type="GO" id="GO:0003906">
    <property type="term" value="F:DNA-(apurinic or apyrimidinic site) endonuclease activity"/>
    <property type="evidence" value="ECO:0007669"/>
    <property type="project" value="TreeGrafter"/>
</dbReference>
<dbReference type="SUPFAM" id="SSF51658">
    <property type="entry name" value="Xylose isomerase-like"/>
    <property type="match status" value="1"/>
</dbReference>
<sequence>MPARTPCWRPRFTTISPLPIIFATLPSTAIRTAPSVLENFRRLYLPPREDNARARILRMSEPEHNGAARTTRVGRHLPTSGGLVKNTLRLAREQGLEAVQIFVSNPQGWAVPQPRPDAEEFVEGAREAGLSPVVVHAKYLINLASPDPDHRRRSAEVLAAELVVAGAVGARYVVVHSGSHGATGRRRDGAPGRGARPGAGDRGRRVGGAPPGGARRRELGGAGTQLCATFEDLARVTAEAGVKACVDTAHAFVAGHDLSTPEGARRVAGELREALGAGSPSCTSTTRRTSSGAGGTGTRG</sequence>
<gene>
    <name evidence="10" type="ORF">GBA65_12335</name>
</gene>
<dbReference type="PANTHER" id="PTHR21445:SF0">
    <property type="entry name" value="APURINIC-APYRIMIDINIC ENDONUCLEASE"/>
    <property type="match status" value="1"/>
</dbReference>
<evidence type="ECO:0000313" key="10">
    <source>
        <dbReference type="EMBL" id="QIN79177.1"/>
    </source>
</evidence>
<dbReference type="Proteomes" id="UP000502706">
    <property type="component" value="Chromosome"/>
</dbReference>
<dbReference type="PROSITE" id="PS51432">
    <property type="entry name" value="AP_NUCLEASE_F2_4"/>
    <property type="match status" value="1"/>
</dbReference>
<evidence type="ECO:0000259" key="9">
    <source>
        <dbReference type="Pfam" id="PF01261"/>
    </source>
</evidence>
<dbReference type="InterPro" id="IPR018246">
    <property type="entry name" value="AP_endonuc_F2_Zn_BS"/>
</dbReference>
<feature type="domain" description="Xylose isomerase-like TIM barrel" evidence="9">
    <location>
        <begin position="88"/>
        <end position="184"/>
    </location>
</feature>
<protein>
    <submittedName>
        <fullName evidence="10">TIM barrel protein</fullName>
    </submittedName>
</protein>
<proteinExistence type="inferred from homology"/>
<feature type="region of interest" description="Disordered" evidence="8">
    <location>
        <begin position="179"/>
        <end position="220"/>
    </location>
</feature>
<evidence type="ECO:0000256" key="3">
    <source>
        <dbReference type="ARBA" id="ARBA00022723"/>
    </source>
</evidence>